<evidence type="ECO:0000256" key="4">
    <source>
        <dbReference type="ARBA" id="ARBA00022692"/>
    </source>
</evidence>
<feature type="transmembrane region" description="Helical" evidence="7">
    <location>
        <begin position="217"/>
        <end position="239"/>
    </location>
</feature>
<dbReference type="GO" id="GO:0005886">
    <property type="term" value="C:plasma membrane"/>
    <property type="evidence" value="ECO:0007669"/>
    <property type="project" value="UniProtKB-SubCell"/>
</dbReference>
<feature type="transmembrane region" description="Helical" evidence="7">
    <location>
        <begin position="92"/>
        <end position="116"/>
    </location>
</feature>
<comment type="subcellular location">
    <subcellularLocation>
        <location evidence="1 7">Cell membrane</location>
        <topology evidence="1 7">Multi-pass membrane protein</topology>
    </subcellularLocation>
</comment>
<gene>
    <name evidence="10" type="ORF">ENU08_03885</name>
    <name evidence="9" type="ORF">ENU41_05895</name>
</gene>
<accession>A0A7C4NKM4</accession>
<dbReference type="PANTHER" id="PTHR30151">
    <property type="entry name" value="ALKANE SULFONATE ABC TRANSPORTER-RELATED, MEMBRANE SUBUNIT"/>
    <property type="match status" value="1"/>
</dbReference>
<reference evidence="10" key="1">
    <citation type="journal article" date="2020" name="mSystems">
        <title>Genome- and Community-Level Interaction Insights into Carbon Utilization and Element Cycling Functions of Hydrothermarchaeota in Hydrothermal Sediment.</title>
        <authorList>
            <person name="Zhou Z."/>
            <person name="Liu Y."/>
            <person name="Xu W."/>
            <person name="Pan J."/>
            <person name="Luo Z.H."/>
            <person name="Li M."/>
        </authorList>
    </citation>
    <scope>NUCLEOTIDE SEQUENCE [LARGE SCALE GENOMIC DNA]</scope>
    <source>
        <strain evidence="10">SpSt-637</strain>
        <strain evidence="9">SpSt-667</strain>
    </source>
</reference>
<name>A0A7C4NKM4_9CREN</name>
<comment type="caution">
    <text evidence="10">The sequence shown here is derived from an EMBL/GenBank/DDBJ whole genome shotgun (WGS) entry which is preliminary data.</text>
</comment>
<sequence length="252" mass="27541">MYKKFKQLNLLIALVLIFLVWEAVVYLFKVPRYVLPAPTAIASTTLRYSSYLLENLLDTTVSALVGLIIATITSFALSIAMSYSKALRDTLFPLLASFNTIPRAALVPLLVIWFGLGWTPRVLTAFLLAFFPMIVPVLTAMTTVEKELVELLAAYGASKIQILVKVSIPKSLPYLMSSLHTGLTSAYVGAVIAEMIASDKGIGYVILSSSSRLDTPLVFACLILLSVTTLVASKIISVVEKRVAKWAYRSEA</sequence>
<organism evidence="10">
    <name type="scientific">Ignisphaera aggregans</name>
    <dbReference type="NCBI Taxonomy" id="334771"/>
    <lineage>
        <taxon>Archaea</taxon>
        <taxon>Thermoproteota</taxon>
        <taxon>Thermoprotei</taxon>
        <taxon>Desulfurococcales</taxon>
        <taxon>Desulfurococcaceae</taxon>
        <taxon>Ignisphaera</taxon>
    </lineage>
</organism>
<evidence type="ECO:0000313" key="9">
    <source>
        <dbReference type="EMBL" id="HGQ36191.1"/>
    </source>
</evidence>
<dbReference type="InterPro" id="IPR000515">
    <property type="entry name" value="MetI-like"/>
</dbReference>
<keyword evidence="2 7" id="KW-0813">Transport</keyword>
<comment type="similarity">
    <text evidence="7">Belongs to the binding-protein-dependent transport system permease family.</text>
</comment>
<dbReference type="EMBL" id="DTCK01000038">
    <property type="protein sequence ID" value="HGQ36191.1"/>
    <property type="molecule type" value="Genomic_DNA"/>
</dbReference>
<evidence type="ECO:0000313" key="10">
    <source>
        <dbReference type="EMBL" id="HGQ64365.1"/>
    </source>
</evidence>
<evidence type="ECO:0000256" key="2">
    <source>
        <dbReference type="ARBA" id="ARBA00022448"/>
    </source>
</evidence>
<dbReference type="Gene3D" id="1.10.3720.10">
    <property type="entry name" value="MetI-like"/>
    <property type="match status" value="1"/>
</dbReference>
<evidence type="ECO:0000256" key="3">
    <source>
        <dbReference type="ARBA" id="ARBA00022475"/>
    </source>
</evidence>
<keyword evidence="3" id="KW-1003">Cell membrane</keyword>
<feature type="transmembrane region" description="Helical" evidence="7">
    <location>
        <begin position="174"/>
        <end position="197"/>
    </location>
</feature>
<dbReference type="Pfam" id="PF00528">
    <property type="entry name" value="BPD_transp_1"/>
    <property type="match status" value="1"/>
</dbReference>
<feature type="domain" description="ABC transmembrane type-1" evidence="8">
    <location>
        <begin position="56"/>
        <end position="236"/>
    </location>
</feature>
<dbReference type="AlphaFoldDB" id="A0A7C4NKM4"/>
<keyword evidence="5 7" id="KW-1133">Transmembrane helix</keyword>
<keyword evidence="4 7" id="KW-0812">Transmembrane</keyword>
<proteinExistence type="inferred from homology"/>
<dbReference type="PANTHER" id="PTHR30151:SF41">
    <property type="entry name" value="ABC TRANSPORTER PERMEASE PROTEIN"/>
    <property type="match status" value="1"/>
</dbReference>
<protein>
    <submittedName>
        <fullName evidence="10">ABC transporter permease</fullName>
    </submittedName>
</protein>
<evidence type="ECO:0000256" key="5">
    <source>
        <dbReference type="ARBA" id="ARBA00022989"/>
    </source>
</evidence>
<dbReference type="SUPFAM" id="SSF161098">
    <property type="entry name" value="MetI-like"/>
    <property type="match status" value="1"/>
</dbReference>
<dbReference type="PROSITE" id="PS50928">
    <property type="entry name" value="ABC_TM1"/>
    <property type="match status" value="1"/>
</dbReference>
<evidence type="ECO:0000256" key="6">
    <source>
        <dbReference type="ARBA" id="ARBA00023136"/>
    </source>
</evidence>
<dbReference type="GO" id="GO:0055085">
    <property type="term" value="P:transmembrane transport"/>
    <property type="evidence" value="ECO:0007669"/>
    <property type="project" value="InterPro"/>
</dbReference>
<feature type="transmembrane region" description="Helical" evidence="7">
    <location>
        <begin position="122"/>
        <end position="141"/>
    </location>
</feature>
<evidence type="ECO:0000256" key="7">
    <source>
        <dbReference type="RuleBase" id="RU363032"/>
    </source>
</evidence>
<evidence type="ECO:0000256" key="1">
    <source>
        <dbReference type="ARBA" id="ARBA00004651"/>
    </source>
</evidence>
<feature type="transmembrane region" description="Helical" evidence="7">
    <location>
        <begin position="7"/>
        <end position="28"/>
    </location>
</feature>
<evidence type="ECO:0000259" key="8">
    <source>
        <dbReference type="PROSITE" id="PS50928"/>
    </source>
</evidence>
<dbReference type="CDD" id="cd06261">
    <property type="entry name" value="TM_PBP2"/>
    <property type="match status" value="1"/>
</dbReference>
<dbReference type="InterPro" id="IPR035906">
    <property type="entry name" value="MetI-like_sf"/>
</dbReference>
<feature type="transmembrane region" description="Helical" evidence="7">
    <location>
        <begin position="61"/>
        <end position="80"/>
    </location>
</feature>
<dbReference type="EMBL" id="DTBD01000026">
    <property type="protein sequence ID" value="HGQ64365.1"/>
    <property type="molecule type" value="Genomic_DNA"/>
</dbReference>
<keyword evidence="6 7" id="KW-0472">Membrane</keyword>